<proteinExistence type="predicted"/>
<name>A0A1G2LDD6_9BACT</name>
<gene>
    <name evidence="1" type="ORF">A3B37_00515</name>
</gene>
<organism evidence="1 2">
    <name type="scientific">Candidatus Sungbacteria bacterium RIFCSPLOWO2_01_FULL_59_16</name>
    <dbReference type="NCBI Taxonomy" id="1802280"/>
    <lineage>
        <taxon>Bacteria</taxon>
        <taxon>Candidatus Sungiibacteriota</taxon>
    </lineage>
</organism>
<accession>A0A1G2LDD6</accession>
<evidence type="ECO:0000313" key="2">
    <source>
        <dbReference type="Proteomes" id="UP000176705"/>
    </source>
</evidence>
<dbReference type="STRING" id="1802280.A3B37_00515"/>
<evidence type="ECO:0000313" key="1">
    <source>
        <dbReference type="EMBL" id="OHA08819.1"/>
    </source>
</evidence>
<comment type="caution">
    <text evidence="1">The sequence shown here is derived from an EMBL/GenBank/DDBJ whole genome shotgun (WGS) entry which is preliminary data.</text>
</comment>
<dbReference type="Proteomes" id="UP000176705">
    <property type="component" value="Unassembled WGS sequence"/>
</dbReference>
<reference evidence="1 2" key="1">
    <citation type="journal article" date="2016" name="Nat. Commun.">
        <title>Thousands of microbial genomes shed light on interconnected biogeochemical processes in an aquifer system.</title>
        <authorList>
            <person name="Anantharaman K."/>
            <person name="Brown C.T."/>
            <person name="Hug L.A."/>
            <person name="Sharon I."/>
            <person name="Castelle C.J."/>
            <person name="Probst A.J."/>
            <person name="Thomas B.C."/>
            <person name="Singh A."/>
            <person name="Wilkins M.J."/>
            <person name="Karaoz U."/>
            <person name="Brodie E.L."/>
            <person name="Williams K.H."/>
            <person name="Hubbard S.S."/>
            <person name="Banfield J.F."/>
        </authorList>
    </citation>
    <scope>NUCLEOTIDE SEQUENCE [LARGE SCALE GENOMIC DNA]</scope>
</reference>
<dbReference type="EMBL" id="MHQS01000010">
    <property type="protein sequence ID" value="OHA08819.1"/>
    <property type="molecule type" value="Genomic_DNA"/>
</dbReference>
<protein>
    <submittedName>
        <fullName evidence="1">Uncharacterized protein</fullName>
    </submittedName>
</protein>
<dbReference type="AlphaFoldDB" id="A0A1G2LDD6"/>
<sequence>MNQNLMISNSSNSSEFEVYFEIRSVGGETNSSFSTRVGGGLYIYAAENNCSSLSIFEFAPILTNTGTATSYTAYERVNYLLAPSAKVSIRVFATPSGLKVQITVGEPVLLRSAK</sequence>